<dbReference type="InterPro" id="IPR029058">
    <property type="entry name" value="AB_hydrolase_fold"/>
</dbReference>
<dbReference type="GO" id="GO:0016787">
    <property type="term" value="F:hydrolase activity"/>
    <property type="evidence" value="ECO:0007669"/>
    <property type="project" value="UniProtKB-KW"/>
</dbReference>
<evidence type="ECO:0000313" key="4">
    <source>
        <dbReference type="Proteomes" id="UP000251634"/>
    </source>
</evidence>
<dbReference type="PANTHER" id="PTHR48081:SF6">
    <property type="entry name" value="PEPTIDASE S9 PROLYL OLIGOPEPTIDASE CATALYTIC DOMAIN-CONTAINING PROTEIN"/>
    <property type="match status" value="1"/>
</dbReference>
<evidence type="ECO:0000259" key="2">
    <source>
        <dbReference type="Pfam" id="PF20434"/>
    </source>
</evidence>
<dbReference type="EMBL" id="PRKZ01000003">
    <property type="protein sequence ID" value="RAW50638.1"/>
    <property type="molecule type" value="Genomic_DNA"/>
</dbReference>
<dbReference type="SUPFAM" id="SSF53474">
    <property type="entry name" value="alpha/beta-Hydrolases"/>
    <property type="match status" value="1"/>
</dbReference>
<keyword evidence="1 3" id="KW-0378">Hydrolase</keyword>
<dbReference type="RefSeq" id="WP_112115415.1">
    <property type="nucleotide sequence ID" value="NZ_PRKZ01000003.1"/>
</dbReference>
<dbReference type="Gene3D" id="3.40.50.1820">
    <property type="entry name" value="alpha/beta hydrolase"/>
    <property type="match status" value="1"/>
</dbReference>
<dbReference type="InterPro" id="IPR050300">
    <property type="entry name" value="GDXG_lipolytic_enzyme"/>
</dbReference>
<dbReference type="InterPro" id="IPR049492">
    <property type="entry name" value="BD-FAE-like_dom"/>
</dbReference>
<dbReference type="Pfam" id="PF20434">
    <property type="entry name" value="BD-FAE"/>
    <property type="match status" value="1"/>
</dbReference>
<dbReference type="Proteomes" id="UP000251634">
    <property type="component" value="Unassembled WGS sequence"/>
</dbReference>
<reference evidence="3 4" key="1">
    <citation type="submission" date="2018-02" db="EMBL/GenBank/DDBJ databases">
        <title>Complete genome sequencing of Faecalibacterium prausnitzii strains isolated from the human gut.</title>
        <authorList>
            <person name="Fitzgerald B.C."/>
            <person name="Shkoporov A.N."/>
            <person name="Ross P.R."/>
            <person name="Hill C."/>
        </authorList>
    </citation>
    <scope>NUCLEOTIDE SEQUENCE [LARGE SCALE GENOMIC DNA]</scope>
    <source>
        <strain evidence="3 4">APC942/8-14-2</strain>
    </source>
</reference>
<feature type="domain" description="BD-FAE-like" evidence="2">
    <location>
        <begin position="30"/>
        <end position="122"/>
    </location>
</feature>
<evidence type="ECO:0000313" key="3">
    <source>
        <dbReference type="EMBL" id="RAW50638.1"/>
    </source>
</evidence>
<dbReference type="AlphaFoldDB" id="A0A329TP97"/>
<dbReference type="PANTHER" id="PTHR48081">
    <property type="entry name" value="AB HYDROLASE SUPERFAMILY PROTEIN C4A8.06C"/>
    <property type="match status" value="1"/>
</dbReference>
<organism evidence="3 4">
    <name type="scientific">Faecalibacterium prausnitzii</name>
    <dbReference type="NCBI Taxonomy" id="853"/>
    <lineage>
        <taxon>Bacteria</taxon>
        <taxon>Bacillati</taxon>
        <taxon>Bacillota</taxon>
        <taxon>Clostridia</taxon>
        <taxon>Eubacteriales</taxon>
        <taxon>Oscillospiraceae</taxon>
        <taxon>Faecalibacterium</taxon>
    </lineage>
</organism>
<proteinExistence type="predicted"/>
<evidence type="ECO:0000256" key="1">
    <source>
        <dbReference type="ARBA" id="ARBA00022801"/>
    </source>
</evidence>
<comment type="caution">
    <text evidence="3">The sequence shown here is derived from an EMBL/GenBank/DDBJ whole genome shotgun (WGS) entry which is preliminary data.</text>
</comment>
<name>A0A329TP97_9FIRM</name>
<protein>
    <submittedName>
        <fullName evidence="3">Alpha/beta hydrolase</fullName>
    </submittedName>
</protein>
<sequence>MRLEQCPLPGGGSLTVYLRDAAQAMPNALRRPVVVVVPGGGYNHVSAREADPVALQFAAAGYHTAILTYRVGEGARHYQPLRQLNAAIGLLRSRAEAWNLLPEKIAVCGFSAGGHLALSGAVLDLPDGTPMHRPNAVLLAYPVVTAGKYAHRGSFVQLAGSEDPTAQQPFTLEDKITPATPPVFVWHTMEDQTVPVENTLLLLTALRRAGVPCEAHLFEKGRHGTSISTAEVDAASAHRHHWVELALEWLGETFDFDLKDNLSPFHPADAGVSRSSPQQGAKDWF</sequence>
<gene>
    <name evidence="3" type="ORF">C4N25_06555</name>
</gene>
<accession>A0A329TP97</accession>